<keyword evidence="10 15" id="KW-0560">Oxidoreductase</keyword>
<comment type="catalytic activity">
    <reaction evidence="12">
        <text>L-aspartate 4-semialdehyde + phosphate + NADP(+) = 4-phospho-L-aspartate + NADPH + H(+)</text>
        <dbReference type="Rhea" id="RHEA:24284"/>
        <dbReference type="ChEBI" id="CHEBI:15378"/>
        <dbReference type="ChEBI" id="CHEBI:43474"/>
        <dbReference type="ChEBI" id="CHEBI:57535"/>
        <dbReference type="ChEBI" id="CHEBI:57783"/>
        <dbReference type="ChEBI" id="CHEBI:58349"/>
        <dbReference type="ChEBI" id="CHEBI:537519"/>
        <dbReference type="EC" id="1.2.1.11"/>
    </reaction>
</comment>
<dbReference type="UniPathway" id="UPA00034">
    <property type="reaction ID" value="UER00016"/>
</dbReference>
<reference evidence="16" key="1">
    <citation type="submission" date="2010-10" db="EMBL/GenBank/DDBJ databases">
        <title>The complete genome of Rothia dentocariosa ATCC 17931.</title>
        <authorList>
            <person name="Muzny D."/>
            <person name="Qin X."/>
            <person name="Buhay C."/>
            <person name="Dugan-Rocha S."/>
            <person name="Ding Y."/>
            <person name="Chen G."/>
            <person name="Hawes A."/>
            <person name="Holder M."/>
            <person name="Jhangiani S."/>
            <person name="Johnson A."/>
            <person name="Khan Z."/>
            <person name="Li Z."/>
            <person name="Liu W."/>
            <person name="Liu X."/>
            <person name="Perez L."/>
            <person name="Shen H."/>
            <person name="Wang Q."/>
            <person name="Watt J."/>
            <person name="Xi L."/>
            <person name="Xin Y."/>
            <person name="Zhou J."/>
            <person name="Deng J."/>
            <person name="Jiang H."/>
            <person name="Liu Y."/>
            <person name="Qu J."/>
            <person name="Song X.-Z."/>
            <person name="Zhang L."/>
            <person name="Villasana D."/>
            <person name="Johnson A."/>
            <person name="Liu J."/>
            <person name="Liyanage D."/>
            <person name="Lorensuhewa L."/>
            <person name="Robinson T."/>
            <person name="Song A."/>
            <person name="Song B.-B."/>
            <person name="Dinh H."/>
            <person name="Thornton R."/>
            <person name="Coyle M."/>
            <person name="Francisco L."/>
            <person name="Jackson L."/>
            <person name="Javaid M."/>
            <person name="Korchina V."/>
            <person name="Kovar C."/>
            <person name="Mata R."/>
            <person name="Mathew T."/>
            <person name="Ngo R."/>
            <person name="Nguyen L."/>
            <person name="Nguyen N."/>
            <person name="Okwuonu G."/>
            <person name="Ongeri F."/>
            <person name="Pham C."/>
            <person name="Simmons D."/>
            <person name="Wilczek-Boney K."/>
            <person name="Hale W."/>
            <person name="Jakkamsetti A."/>
            <person name="Pham P."/>
            <person name="Ruth R."/>
            <person name="San Lucas F."/>
            <person name="Warren J."/>
            <person name="Zhang J."/>
            <person name="Zhao Z."/>
            <person name="Zhou C."/>
            <person name="Zhu D."/>
            <person name="Lee S."/>
            <person name="Bess C."/>
            <person name="Blankenburg K."/>
            <person name="Forbes L."/>
            <person name="Fu Q."/>
            <person name="Gubbala S."/>
            <person name="Hirani K."/>
            <person name="Jayaseelan J.C."/>
            <person name="Lara F."/>
            <person name="Munidasa M."/>
            <person name="Palculict T."/>
            <person name="Patil S."/>
            <person name="Pu L.-L."/>
            <person name="Saada N."/>
            <person name="Tang L."/>
            <person name="Weissenberger G."/>
            <person name="Zhu Y."/>
            <person name="Hemphill L."/>
            <person name="Shang Y."/>
            <person name="Youmans B."/>
            <person name="Ayvaz T."/>
            <person name="Ross M."/>
            <person name="Santibanez J."/>
            <person name="Aqrawi P."/>
            <person name="Gross S."/>
            <person name="Joshi V."/>
            <person name="Fowler G."/>
            <person name="Nazareth L."/>
            <person name="Reid J."/>
            <person name="Worley K."/>
            <person name="Petrosino J."/>
            <person name="Highlander S."/>
            <person name="Gibbs R."/>
        </authorList>
    </citation>
    <scope>NUCLEOTIDE SEQUENCE [LARGE SCALE GENOMIC DNA]</scope>
    <source>
        <strain evidence="16">ATCC 17931 / CDC X599 / XDIA</strain>
    </source>
</reference>
<sequence>MTLFHAICGTRGRLEIMNFNPGDSVGFVGWRGMVGSVLMKRMLEENDFKDISPVFFTTSNVGGEAPTFDGTLEPSTLKDAYDLNELRQHKIIVTAQGGDYTKEIHPKLRESGWEGLWIDAASALRMNDDAIIVLDPINRDVIDRGLESGVKDFIGGNCTVSCLLMGLGGLFKQGLVEWTTSMTYQAASGGGARHMREVLGQFRDLGNEVSAELNDPAAAILEIDRKVLAKQRSGELDTAQFGVPLSGSLIPWIDSDLGNGQSREEWKSDAETNKILGLEGDNRVIMDGLCVRIAAMRSHSQALTMKLTEDLPVAEIERIIAEDNQWAQVVPNTKDATMEGLTPVAASGSLNIPVGRIRKLAMGPQYISAFTVGDQLLWGAAEPVRRMLKIAVGKL</sequence>
<dbReference type="PANTHER" id="PTHR46278">
    <property type="entry name" value="DEHYDROGENASE, PUTATIVE-RELATED"/>
    <property type="match status" value="1"/>
</dbReference>
<evidence type="ECO:0000313" key="15">
    <source>
        <dbReference type="EMBL" id="ADP39832.1"/>
    </source>
</evidence>
<dbReference type="InterPro" id="IPR000534">
    <property type="entry name" value="Semialdehyde_DH_NAD-bd"/>
</dbReference>
<evidence type="ECO:0000256" key="1">
    <source>
        <dbReference type="ARBA" id="ARBA00005021"/>
    </source>
</evidence>
<dbReference type="SUPFAM" id="SSF51735">
    <property type="entry name" value="NAD(P)-binding Rossmann-fold domains"/>
    <property type="match status" value="1"/>
</dbReference>
<dbReference type="InterPro" id="IPR036291">
    <property type="entry name" value="NAD(P)-bd_dom_sf"/>
</dbReference>
<dbReference type="SUPFAM" id="SSF55347">
    <property type="entry name" value="Glyceraldehyde-3-phosphate dehydrogenase-like, C-terminal domain"/>
    <property type="match status" value="1"/>
</dbReference>
<gene>
    <name evidence="15" type="primary">asd</name>
    <name evidence="15" type="ordered locus">HMPREF0733_10374</name>
</gene>
<dbReference type="InterPro" id="IPR012280">
    <property type="entry name" value="Semialdhyde_DH_dimer_dom"/>
</dbReference>
<accession>E3H025</accession>
<dbReference type="UniPathway" id="UPA00051">
    <property type="reaction ID" value="UER00464"/>
</dbReference>
<dbReference type="GO" id="GO:0050661">
    <property type="term" value="F:NADP binding"/>
    <property type="evidence" value="ECO:0007669"/>
    <property type="project" value="InterPro"/>
</dbReference>
<dbReference type="eggNOG" id="COG0136">
    <property type="taxonomic scope" value="Bacteria"/>
</dbReference>
<comment type="subunit">
    <text evidence="5">Homodimer.</text>
</comment>
<keyword evidence="8" id="KW-0791">Threonine biosynthesis</keyword>
<evidence type="ECO:0000256" key="3">
    <source>
        <dbReference type="ARBA" id="ARBA00005097"/>
    </source>
</evidence>
<dbReference type="HOGENOM" id="CLU_066397_0_0_11"/>
<protein>
    <recommendedName>
        <fullName evidence="6">aspartate-semialdehyde dehydrogenase</fullName>
        <ecNumber evidence="6">1.2.1.11</ecNumber>
    </recommendedName>
</protein>
<keyword evidence="11" id="KW-0486">Methionine biosynthesis</keyword>
<comment type="similarity">
    <text evidence="4">Belongs to the aspartate-semialdehyde dehydrogenase family.</text>
</comment>
<evidence type="ECO:0000256" key="6">
    <source>
        <dbReference type="ARBA" id="ARBA00013120"/>
    </source>
</evidence>
<feature type="active site" description="Proton acceptor" evidence="13">
    <location>
        <position position="299"/>
    </location>
</feature>
<dbReference type="GO" id="GO:0046983">
    <property type="term" value="F:protein dimerization activity"/>
    <property type="evidence" value="ECO:0007669"/>
    <property type="project" value="InterPro"/>
</dbReference>
<dbReference type="UniPathway" id="UPA00050">
    <property type="reaction ID" value="UER00463"/>
</dbReference>
<organism evidence="15 16">
    <name type="scientific">Rothia dentocariosa (strain ATCC 17931 / CDC X599 / XDIA)</name>
    <dbReference type="NCBI Taxonomy" id="762948"/>
    <lineage>
        <taxon>Bacteria</taxon>
        <taxon>Bacillati</taxon>
        <taxon>Actinomycetota</taxon>
        <taxon>Actinomycetes</taxon>
        <taxon>Micrococcales</taxon>
        <taxon>Micrococcaceae</taxon>
        <taxon>Rothia</taxon>
    </lineage>
</organism>
<dbReference type="GO" id="GO:0009089">
    <property type="term" value="P:lysine biosynthetic process via diaminopimelate"/>
    <property type="evidence" value="ECO:0007669"/>
    <property type="project" value="UniProtKB-UniPathway"/>
</dbReference>
<feature type="domain" description="Semialdehyde dehydrogenase NAD-binding" evidence="14">
    <location>
        <begin position="24"/>
        <end position="145"/>
    </location>
</feature>
<evidence type="ECO:0000256" key="5">
    <source>
        <dbReference type="ARBA" id="ARBA00011738"/>
    </source>
</evidence>
<dbReference type="Pfam" id="PF02774">
    <property type="entry name" value="Semialdhyde_dhC"/>
    <property type="match status" value="1"/>
</dbReference>
<comment type="pathway">
    <text evidence="3">Amino-acid biosynthesis; L-threonine biosynthesis; L-threonine from L-aspartate: step 2/5.</text>
</comment>
<evidence type="ECO:0000256" key="2">
    <source>
        <dbReference type="ARBA" id="ARBA00005076"/>
    </source>
</evidence>
<dbReference type="PANTHER" id="PTHR46278:SF4">
    <property type="entry name" value="ASPARTATE-SEMIALDEHYDE DEHYDROGENASE"/>
    <property type="match status" value="1"/>
</dbReference>
<comment type="pathway">
    <text evidence="1">Amino-acid biosynthesis; L-methionine biosynthesis via de novo pathway; L-homoserine from L-aspartate: step 2/3.</text>
</comment>
<evidence type="ECO:0000256" key="9">
    <source>
        <dbReference type="ARBA" id="ARBA00022857"/>
    </source>
</evidence>
<dbReference type="GO" id="GO:0009088">
    <property type="term" value="P:threonine biosynthetic process"/>
    <property type="evidence" value="ECO:0007669"/>
    <property type="project" value="UniProtKB-UniPathway"/>
</dbReference>
<evidence type="ECO:0000256" key="10">
    <source>
        <dbReference type="ARBA" id="ARBA00023002"/>
    </source>
</evidence>
<dbReference type="GO" id="GO:0009086">
    <property type="term" value="P:methionine biosynthetic process"/>
    <property type="evidence" value="ECO:0007669"/>
    <property type="project" value="UniProtKB-KW"/>
</dbReference>
<dbReference type="EC" id="1.2.1.11" evidence="6"/>
<dbReference type="PROSITE" id="PS01103">
    <property type="entry name" value="ASD"/>
    <property type="match status" value="1"/>
</dbReference>
<dbReference type="InterPro" id="IPR000319">
    <property type="entry name" value="Asp-semialdehyde_DH_CS"/>
</dbReference>
<dbReference type="GO" id="GO:0009097">
    <property type="term" value="P:isoleucine biosynthetic process"/>
    <property type="evidence" value="ECO:0007669"/>
    <property type="project" value="InterPro"/>
</dbReference>
<dbReference type="EMBL" id="CP002280">
    <property type="protein sequence ID" value="ADP39832.1"/>
    <property type="molecule type" value="Genomic_DNA"/>
</dbReference>
<dbReference type="CDD" id="cd23938">
    <property type="entry name" value="ASADH_C_bac_like"/>
    <property type="match status" value="1"/>
</dbReference>
<feature type="active site" description="Acyl-thioester intermediate" evidence="13">
    <location>
        <position position="158"/>
    </location>
</feature>
<dbReference type="NCBIfam" id="TIGR01745">
    <property type="entry name" value="asd_gamma"/>
    <property type="match status" value="1"/>
</dbReference>
<comment type="pathway">
    <text evidence="2">Amino-acid biosynthesis; L-lysine biosynthesis via DAP pathway; (S)-tetrahydrodipicolinate from L-aspartate: step 2/4.</text>
</comment>
<evidence type="ECO:0000259" key="14">
    <source>
        <dbReference type="SMART" id="SM00859"/>
    </source>
</evidence>
<dbReference type="Proteomes" id="UP000000387">
    <property type="component" value="Chromosome"/>
</dbReference>
<dbReference type="PIRSF" id="PIRSF000148">
    <property type="entry name" value="ASA_dh"/>
    <property type="match status" value="1"/>
</dbReference>
<evidence type="ECO:0000256" key="4">
    <source>
        <dbReference type="ARBA" id="ARBA00010584"/>
    </source>
</evidence>
<proteinExistence type="inferred from homology"/>
<dbReference type="InterPro" id="IPR011534">
    <property type="entry name" value="Asp_ADH_gamma-type"/>
</dbReference>
<dbReference type="SMART" id="SM00859">
    <property type="entry name" value="Semialdhyde_dh"/>
    <property type="match status" value="1"/>
</dbReference>
<evidence type="ECO:0000256" key="13">
    <source>
        <dbReference type="PIRSR" id="PIRSR000148-1"/>
    </source>
</evidence>
<dbReference type="GO" id="GO:0004073">
    <property type="term" value="F:aspartate-semialdehyde dehydrogenase activity"/>
    <property type="evidence" value="ECO:0007669"/>
    <property type="project" value="UniProtKB-EC"/>
</dbReference>
<keyword evidence="9" id="KW-0521">NADP</keyword>
<dbReference type="AlphaFoldDB" id="E3H025"/>
<evidence type="ECO:0000256" key="12">
    <source>
        <dbReference type="ARBA" id="ARBA00047891"/>
    </source>
</evidence>
<evidence type="ECO:0000313" key="16">
    <source>
        <dbReference type="Proteomes" id="UP000000387"/>
    </source>
</evidence>
<dbReference type="Pfam" id="PF01118">
    <property type="entry name" value="Semialdhyde_dh"/>
    <property type="match status" value="1"/>
</dbReference>
<evidence type="ECO:0000256" key="8">
    <source>
        <dbReference type="ARBA" id="ARBA00022697"/>
    </source>
</evidence>
<dbReference type="Gene3D" id="3.30.360.10">
    <property type="entry name" value="Dihydrodipicolinate Reductase, domain 2"/>
    <property type="match status" value="1"/>
</dbReference>
<dbReference type="CDD" id="cd02314">
    <property type="entry name" value="VcASADH1_like_N"/>
    <property type="match status" value="1"/>
</dbReference>
<dbReference type="Gene3D" id="3.40.50.720">
    <property type="entry name" value="NAD(P)-binding Rossmann-like Domain"/>
    <property type="match status" value="1"/>
</dbReference>
<dbReference type="NCBIfam" id="NF005144">
    <property type="entry name" value="PRK06598.1"/>
    <property type="match status" value="1"/>
</dbReference>
<dbReference type="GO" id="GO:0051287">
    <property type="term" value="F:NAD binding"/>
    <property type="evidence" value="ECO:0007669"/>
    <property type="project" value="InterPro"/>
</dbReference>
<keyword evidence="7" id="KW-0028">Amino-acid biosynthesis</keyword>
<evidence type="ECO:0000256" key="7">
    <source>
        <dbReference type="ARBA" id="ARBA00022605"/>
    </source>
</evidence>
<evidence type="ECO:0000256" key="11">
    <source>
        <dbReference type="ARBA" id="ARBA00023167"/>
    </source>
</evidence>
<name>E3H025_ROTDC</name>
<dbReference type="KEGG" id="rdn:HMPREF0733_10374"/>